<dbReference type="Pfam" id="PF14689">
    <property type="entry name" value="SPOB_a"/>
    <property type="match status" value="1"/>
</dbReference>
<name>H5XZ73_9FIRM</name>
<dbReference type="eggNOG" id="COG3290">
    <property type="taxonomic scope" value="Bacteria"/>
</dbReference>
<evidence type="ECO:0000256" key="3">
    <source>
        <dbReference type="ARBA" id="ARBA00022777"/>
    </source>
</evidence>
<evidence type="ECO:0000259" key="4">
    <source>
        <dbReference type="Pfam" id="PF14689"/>
    </source>
</evidence>
<dbReference type="InterPro" id="IPR039506">
    <property type="entry name" value="SPOB_a"/>
</dbReference>
<dbReference type="SUPFAM" id="SSF55890">
    <property type="entry name" value="Sporulation response regulatory protein Spo0B"/>
    <property type="match status" value="1"/>
</dbReference>
<dbReference type="Gene3D" id="1.10.287.130">
    <property type="match status" value="1"/>
</dbReference>
<keyword evidence="2" id="KW-0808">Transferase</keyword>
<dbReference type="OrthoDB" id="1634477at2"/>
<dbReference type="InterPro" id="IPR016120">
    <property type="entry name" value="Sig_transdc_His_kin_SpoOB"/>
</dbReference>
<reference evidence="5 6" key="1">
    <citation type="submission" date="2011-11" db="EMBL/GenBank/DDBJ databases">
        <title>The Noncontiguous Finished genome of Desulfosporosinus youngiae DSM 17734.</title>
        <authorList>
            <consortium name="US DOE Joint Genome Institute (JGI-PGF)"/>
            <person name="Lucas S."/>
            <person name="Han J."/>
            <person name="Lapidus A."/>
            <person name="Cheng J.-F."/>
            <person name="Goodwin L."/>
            <person name="Pitluck S."/>
            <person name="Peters L."/>
            <person name="Ovchinnikova G."/>
            <person name="Lu M."/>
            <person name="Land M.L."/>
            <person name="Hauser L."/>
            <person name="Pester M."/>
            <person name="Spring S."/>
            <person name="Ollivier B."/>
            <person name="Rattei T."/>
            <person name="Klenk H.-P."/>
            <person name="Wagner M."/>
            <person name="Loy A."/>
            <person name="Woyke T.J."/>
        </authorList>
    </citation>
    <scope>NUCLEOTIDE SEQUENCE [LARGE SCALE GENOMIC DNA]</scope>
    <source>
        <strain evidence="5 6">DSM 17734</strain>
    </source>
</reference>
<accession>H5XZ73</accession>
<evidence type="ECO:0000313" key="5">
    <source>
        <dbReference type="EMBL" id="EHQ91779.1"/>
    </source>
</evidence>
<dbReference type="GO" id="GO:0000155">
    <property type="term" value="F:phosphorelay sensor kinase activity"/>
    <property type="evidence" value="ECO:0007669"/>
    <property type="project" value="InterPro"/>
</dbReference>
<dbReference type="STRING" id="768710.DesyoDRAFT_4836"/>
<feature type="domain" description="SpoOB alpha-helical" evidence="4">
    <location>
        <begin position="8"/>
        <end position="61"/>
    </location>
</feature>
<evidence type="ECO:0000256" key="1">
    <source>
        <dbReference type="ARBA" id="ARBA00022553"/>
    </source>
</evidence>
<proteinExistence type="predicted"/>
<protein>
    <recommendedName>
        <fullName evidence="4">SpoOB alpha-helical domain-containing protein</fullName>
    </recommendedName>
</protein>
<keyword evidence="3" id="KW-0418">Kinase</keyword>
<gene>
    <name evidence="5" type="ORF">DesyoDRAFT_4836</name>
</gene>
<keyword evidence="6" id="KW-1185">Reference proteome</keyword>
<organism evidence="5 6">
    <name type="scientific">Desulfosporosinus youngiae DSM 17734</name>
    <dbReference type="NCBI Taxonomy" id="768710"/>
    <lineage>
        <taxon>Bacteria</taxon>
        <taxon>Bacillati</taxon>
        <taxon>Bacillota</taxon>
        <taxon>Clostridia</taxon>
        <taxon>Eubacteriales</taxon>
        <taxon>Desulfitobacteriaceae</taxon>
        <taxon>Desulfosporosinus</taxon>
    </lineage>
</organism>
<evidence type="ECO:0000313" key="6">
    <source>
        <dbReference type="Proteomes" id="UP000005104"/>
    </source>
</evidence>
<dbReference type="AlphaFoldDB" id="H5XZ73"/>
<dbReference type="EMBL" id="CM001441">
    <property type="protein sequence ID" value="EHQ91779.1"/>
    <property type="molecule type" value="Genomic_DNA"/>
</dbReference>
<keyword evidence="1" id="KW-0597">Phosphoprotein</keyword>
<sequence>MTKIERVLLSELLQWYRLQRHDYMNHWQVIMGNLQLNRPEEALRYMRETSVASLEEQKIAQISEPFLGAILLGFLIRLSHEGVIATLDFPEEMKQADFWKDHWREEYVDGLYGYTTEWMEVVSNFRDSKDLNAEVYLFDEPGGMTCQFILSDEASVLWDKLVTFNS</sequence>
<dbReference type="RefSeq" id="WP_007786852.1">
    <property type="nucleotide sequence ID" value="NZ_CM001441.1"/>
</dbReference>
<dbReference type="HOGENOM" id="CLU_1568184_0_0_9"/>
<dbReference type="Proteomes" id="UP000005104">
    <property type="component" value="Chromosome"/>
</dbReference>
<evidence type="ECO:0000256" key="2">
    <source>
        <dbReference type="ARBA" id="ARBA00022679"/>
    </source>
</evidence>